<proteinExistence type="predicted"/>
<organism evidence="3 4">
    <name type="scientific">Actinacidiphila alni</name>
    <dbReference type="NCBI Taxonomy" id="380248"/>
    <lineage>
        <taxon>Bacteria</taxon>
        <taxon>Bacillati</taxon>
        <taxon>Actinomycetota</taxon>
        <taxon>Actinomycetes</taxon>
        <taxon>Kitasatosporales</taxon>
        <taxon>Streptomycetaceae</taxon>
        <taxon>Actinacidiphila</taxon>
    </lineage>
</organism>
<keyword evidence="4" id="KW-1185">Reference proteome</keyword>
<dbReference type="SUPFAM" id="SSF53448">
    <property type="entry name" value="Nucleotide-diphospho-sugar transferases"/>
    <property type="match status" value="1"/>
</dbReference>
<accession>A0A1I1YZM6</accession>
<protein>
    <submittedName>
        <fullName evidence="3">Molybdopterin-guanine dinucleotide biosynthesis protein A</fullName>
    </submittedName>
</protein>
<dbReference type="Gene3D" id="3.90.550.10">
    <property type="entry name" value="Spore Coat Polysaccharide Biosynthesis Protein SpsA, Chain A"/>
    <property type="match status" value="1"/>
</dbReference>
<dbReference type="AlphaFoldDB" id="A0A1I1YZM6"/>
<dbReference type="STRING" id="380248.SAMN05216251_102199"/>
<dbReference type="InterPro" id="IPR025877">
    <property type="entry name" value="MobA-like_NTP_Trfase"/>
</dbReference>
<dbReference type="GO" id="GO:0016779">
    <property type="term" value="F:nucleotidyltransferase activity"/>
    <property type="evidence" value="ECO:0007669"/>
    <property type="project" value="TreeGrafter"/>
</dbReference>
<dbReference type="Proteomes" id="UP000199323">
    <property type="component" value="Unassembled WGS sequence"/>
</dbReference>
<dbReference type="EMBL" id="FONG01000002">
    <property type="protein sequence ID" value="SFE23490.1"/>
    <property type="molecule type" value="Genomic_DNA"/>
</dbReference>
<dbReference type="Pfam" id="PF12804">
    <property type="entry name" value="NTP_transf_3"/>
    <property type="match status" value="1"/>
</dbReference>
<evidence type="ECO:0000256" key="1">
    <source>
        <dbReference type="ARBA" id="ARBA00022679"/>
    </source>
</evidence>
<name>A0A1I1YZM6_9ACTN</name>
<evidence type="ECO:0000313" key="3">
    <source>
        <dbReference type="EMBL" id="SFE23490.1"/>
    </source>
</evidence>
<dbReference type="PANTHER" id="PTHR19136">
    <property type="entry name" value="MOLYBDENUM COFACTOR GUANYLYLTRANSFERASE"/>
    <property type="match status" value="1"/>
</dbReference>
<dbReference type="PANTHER" id="PTHR19136:SF81">
    <property type="entry name" value="MOLYBDENUM COFACTOR GUANYLYLTRANSFERASE"/>
    <property type="match status" value="1"/>
</dbReference>
<reference evidence="3 4" key="1">
    <citation type="submission" date="2016-10" db="EMBL/GenBank/DDBJ databases">
        <authorList>
            <person name="de Groot N.N."/>
        </authorList>
    </citation>
    <scope>NUCLEOTIDE SEQUENCE [LARGE SCALE GENOMIC DNA]</scope>
    <source>
        <strain evidence="3 4">CGMCC 4.3510</strain>
    </source>
</reference>
<evidence type="ECO:0000313" key="4">
    <source>
        <dbReference type="Proteomes" id="UP000199323"/>
    </source>
</evidence>
<evidence type="ECO:0000259" key="2">
    <source>
        <dbReference type="Pfam" id="PF12804"/>
    </source>
</evidence>
<keyword evidence="1" id="KW-0808">Transferase</keyword>
<sequence length="205" mass="20846">MTSGYDAVVLAGGAGKRLGGVDKPGLAVGGRSLLDRVLAAGSGAGRTVVVGPRRATARDVVWAREEPPGGGPLPALAAGVAALGPEPRESVLVLAADLPFLTARAVEGLVAALAAAGQETEGVLLTDAGGREQSLAAAYRTEPLRRELALLSTEHGGLTGLPLRLLTRELALRTRPDPTGDASFDCDTWEDVAAARARLEGKSEG</sequence>
<gene>
    <name evidence="3" type="ORF">SAMN05216251_102199</name>
</gene>
<feature type="domain" description="MobA-like NTP transferase" evidence="2">
    <location>
        <begin position="7"/>
        <end position="156"/>
    </location>
</feature>
<dbReference type="InterPro" id="IPR029044">
    <property type="entry name" value="Nucleotide-diphossugar_trans"/>
</dbReference>